<protein>
    <submittedName>
        <fullName evidence="3">SH3 domain-containing protein</fullName>
    </submittedName>
</protein>
<dbReference type="NCBIfam" id="TIGR02669">
    <property type="entry name" value="SpoIID_LytB"/>
    <property type="match status" value="1"/>
</dbReference>
<dbReference type="PANTHER" id="PTHR34408">
    <property type="entry name" value="FAMILY PROTEIN, PUTATIVE-RELATED"/>
    <property type="match status" value="1"/>
</dbReference>
<dbReference type="Proteomes" id="UP000623172">
    <property type="component" value="Unassembled WGS sequence"/>
</dbReference>
<proteinExistence type="predicted"/>
<evidence type="ECO:0000313" key="4">
    <source>
        <dbReference type="Proteomes" id="UP000623172"/>
    </source>
</evidence>
<dbReference type="EMBL" id="JACRSR010000001">
    <property type="protein sequence ID" value="MBC8530237.1"/>
    <property type="molecule type" value="Genomic_DNA"/>
</dbReference>
<dbReference type="InterPro" id="IPR036028">
    <property type="entry name" value="SH3-like_dom_sf"/>
</dbReference>
<feature type="signal peptide" evidence="1">
    <location>
        <begin position="1"/>
        <end position="21"/>
    </location>
</feature>
<dbReference type="PANTHER" id="PTHR34408:SF1">
    <property type="entry name" value="GLYCOSYL HYDROLASE FAMILY 19 DOMAIN-CONTAINING PROTEIN HI_1415"/>
    <property type="match status" value="1"/>
</dbReference>
<feature type="domain" description="SH3b" evidence="2">
    <location>
        <begin position="556"/>
        <end position="619"/>
    </location>
</feature>
<feature type="domain" description="SH3b" evidence="2">
    <location>
        <begin position="479"/>
        <end position="541"/>
    </location>
</feature>
<evidence type="ECO:0000313" key="3">
    <source>
        <dbReference type="EMBL" id="MBC8530237.1"/>
    </source>
</evidence>
<comment type="caution">
    <text evidence="3">The sequence shown here is derived from an EMBL/GenBank/DDBJ whole genome shotgun (WGS) entry which is preliminary data.</text>
</comment>
<feature type="chain" id="PRO_5039475775" evidence="1">
    <location>
        <begin position="22"/>
        <end position="765"/>
    </location>
</feature>
<name>A0A926HJU0_9FIRM</name>
<feature type="domain" description="SH3b" evidence="2">
    <location>
        <begin position="634"/>
        <end position="697"/>
    </location>
</feature>
<dbReference type="InterPro" id="IPR013486">
    <property type="entry name" value="SpoIID/LytB"/>
</dbReference>
<dbReference type="SUPFAM" id="SSF50044">
    <property type="entry name" value="SH3-domain"/>
    <property type="match status" value="3"/>
</dbReference>
<dbReference type="Pfam" id="PF08239">
    <property type="entry name" value="SH3_3"/>
    <property type="match status" value="6"/>
</dbReference>
<dbReference type="Gene3D" id="2.30.30.40">
    <property type="entry name" value="SH3 Domains"/>
    <property type="match status" value="6"/>
</dbReference>
<dbReference type="AlphaFoldDB" id="A0A926HJU0"/>
<sequence>MKKKLAWLLLAAVLLTSFVPAAVPALKADPSDGTVDVYLLSFNAPTEVALSASGSVQMAGATTMTLQSGQAYALRVGSSGQLELVQGDAVTAMGESVTLTPSDGGQTKIASAGTTSYRFYKGTMKISVSSGKLFMINSVGINDYLQSVVACEVGNSYPLETQKAQAIAARTYLYRNAGKYSAYDIVDTTNDQVYKGVVNAPNCTAAVEATNNLILTYNGSAIWAFYSSSNGGKTYKASQGFSSVADQPYLVEKTDSYDPGPKYGHGVGMSQVGARNRAYDGHNYSQILGFYFPGCKLYNTSTGATTDLETPPDGGIDGGGGNETPISSGTVTASVLNIRKSASTSSMVIGSLQKGATVQIVAQEGDWYKINYGSGTGYVHKDYVQVGGSSGGGNEGGSGGGTATQTATVTASALNVRQSASTSSSVIGTVRKGQTVNVTKKVSDSWYEIEYGNGVGYVHGSYITLNGSSGGNEGGGNVIQTGTVTASSLNVRKTPSTSGARLGGLSKGATVNIVGTSGDWYQINYGSGTAYVHKDYVQVGGSGGGNEGGSGGGTAAQTATVTASALNVRRSASTSSGVMGTVRKGQTVEVVQKVNDTWYQINYNGSTGYVHGSYISINGGSSSGGSGGGSVATSGTAVVTANVLNVRSSASTSSSVIGTLQKNKTIELVQKVSDSWYQIKFGSGTGYVHASYIRITDGSGGTSGGSGTMTVTASSLYVRSGPSTSSSAIGGLRKGQTVTVLGSEGAWYKISFNGRTAYIHGDYVR</sequence>
<dbReference type="GO" id="GO:0030435">
    <property type="term" value="P:sporulation resulting in formation of a cellular spore"/>
    <property type="evidence" value="ECO:0007669"/>
    <property type="project" value="InterPro"/>
</dbReference>
<keyword evidence="4" id="KW-1185">Reference proteome</keyword>
<feature type="domain" description="SH3b" evidence="2">
    <location>
        <begin position="326"/>
        <end position="388"/>
    </location>
</feature>
<accession>A0A926HJU0</accession>
<dbReference type="PROSITE" id="PS51781">
    <property type="entry name" value="SH3B"/>
    <property type="match status" value="6"/>
</dbReference>
<dbReference type="SMART" id="SM00287">
    <property type="entry name" value="SH3b"/>
    <property type="match status" value="6"/>
</dbReference>
<dbReference type="InterPro" id="IPR003646">
    <property type="entry name" value="SH3-like_bac-type"/>
</dbReference>
<evidence type="ECO:0000259" key="2">
    <source>
        <dbReference type="PROSITE" id="PS51781"/>
    </source>
</evidence>
<organism evidence="3 4">
    <name type="scientific">Gehongia tenuis</name>
    <dbReference type="NCBI Taxonomy" id="2763655"/>
    <lineage>
        <taxon>Bacteria</taxon>
        <taxon>Bacillati</taxon>
        <taxon>Bacillota</taxon>
        <taxon>Clostridia</taxon>
        <taxon>Christensenellales</taxon>
        <taxon>Christensenellaceae</taxon>
        <taxon>Gehongia</taxon>
    </lineage>
</organism>
<evidence type="ECO:0000256" key="1">
    <source>
        <dbReference type="SAM" id="SignalP"/>
    </source>
</evidence>
<keyword evidence="1" id="KW-0732">Signal</keyword>
<dbReference type="Pfam" id="PF08486">
    <property type="entry name" value="SpoIID"/>
    <property type="match status" value="1"/>
</dbReference>
<feature type="domain" description="SH3b" evidence="2">
    <location>
        <begin position="404"/>
        <end position="467"/>
    </location>
</feature>
<dbReference type="InterPro" id="IPR052354">
    <property type="entry name" value="Cell_Wall_Dynamics_Protein"/>
</dbReference>
<gene>
    <name evidence="3" type="ORF">H8696_00050</name>
</gene>
<feature type="domain" description="SH3b" evidence="2">
    <location>
        <begin position="706"/>
        <end position="765"/>
    </location>
</feature>
<dbReference type="InterPro" id="IPR013693">
    <property type="entry name" value="SpoIID/LytB_N"/>
</dbReference>
<dbReference type="RefSeq" id="WP_249314127.1">
    <property type="nucleotide sequence ID" value="NZ_JACRSR010000001.1"/>
</dbReference>
<reference evidence="3" key="1">
    <citation type="submission" date="2020-08" db="EMBL/GenBank/DDBJ databases">
        <title>Genome public.</title>
        <authorList>
            <person name="Liu C."/>
            <person name="Sun Q."/>
        </authorList>
    </citation>
    <scope>NUCLEOTIDE SEQUENCE</scope>
    <source>
        <strain evidence="3">NSJ-53</strain>
    </source>
</reference>